<keyword evidence="1" id="KW-0732">Signal</keyword>
<comment type="caution">
    <text evidence="2">The sequence shown here is derived from an EMBL/GenBank/DDBJ whole genome shotgun (WGS) entry which is preliminary data.</text>
</comment>
<evidence type="ECO:0000256" key="1">
    <source>
        <dbReference type="SAM" id="SignalP"/>
    </source>
</evidence>
<protein>
    <submittedName>
        <fullName evidence="2">Uncharacterized protein</fullName>
    </submittedName>
</protein>
<evidence type="ECO:0000313" key="2">
    <source>
        <dbReference type="EMBL" id="OHE93990.1"/>
    </source>
</evidence>
<sequence length="50" mass="5516">MLLLVGLWIGYLCSLLCQISVVRLVGTSGQLGSFGETFPRERAHSYSCPR</sequence>
<dbReference type="GeneID" id="34563819"/>
<dbReference type="RefSeq" id="XP_022471154.1">
    <property type="nucleotide sequence ID" value="XM_022622309.1"/>
</dbReference>
<organism evidence="2 3">
    <name type="scientific">Colletotrichum orchidophilum</name>
    <dbReference type="NCBI Taxonomy" id="1209926"/>
    <lineage>
        <taxon>Eukaryota</taxon>
        <taxon>Fungi</taxon>
        <taxon>Dikarya</taxon>
        <taxon>Ascomycota</taxon>
        <taxon>Pezizomycotina</taxon>
        <taxon>Sordariomycetes</taxon>
        <taxon>Hypocreomycetidae</taxon>
        <taxon>Glomerellales</taxon>
        <taxon>Glomerellaceae</taxon>
        <taxon>Colletotrichum</taxon>
    </lineage>
</organism>
<name>A0A1G4AXV1_9PEZI</name>
<dbReference type="AlphaFoldDB" id="A0A1G4AXV1"/>
<evidence type="ECO:0000313" key="3">
    <source>
        <dbReference type="Proteomes" id="UP000176998"/>
    </source>
</evidence>
<feature type="signal peptide" evidence="1">
    <location>
        <begin position="1"/>
        <end position="18"/>
    </location>
</feature>
<dbReference type="Proteomes" id="UP000176998">
    <property type="component" value="Unassembled WGS sequence"/>
</dbReference>
<accession>A0A1G4AXV1</accession>
<dbReference type="EMBL" id="MJBS01000108">
    <property type="protein sequence ID" value="OHE93990.1"/>
    <property type="molecule type" value="Genomic_DNA"/>
</dbReference>
<keyword evidence="3" id="KW-1185">Reference proteome</keyword>
<proteinExistence type="predicted"/>
<reference evidence="2 3" key="1">
    <citation type="submission" date="2016-09" db="EMBL/GenBank/DDBJ databases">
        <authorList>
            <person name="Capua I."/>
            <person name="De Benedictis P."/>
            <person name="Joannis T."/>
            <person name="Lombin L.H."/>
            <person name="Cattoli G."/>
        </authorList>
    </citation>
    <scope>NUCLEOTIDE SEQUENCE [LARGE SCALE GENOMIC DNA]</scope>
    <source>
        <strain evidence="2 3">IMI 309357</strain>
    </source>
</reference>
<gene>
    <name evidence="2" type="ORF">CORC01_10682</name>
</gene>
<feature type="chain" id="PRO_5009602253" evidence="1">
    <location>
        <begin position="19"/>
        <end position="50"/>
    </location>
</feature>